<evidence type="ECO:0000313" key="4">
    <source>
        <dbReference type="Proteomes" id="UP000828390"/>
    </source>
</evidence>
<dbReference type="Proteomes" id="UP000828390">
    <property type="component" value="Unassembled WGS sequence"/>
</dbReference>
<feature type="compositionally biased region" description="Basic and acidic residues" evidence="1">
    <location>
        <begin position="45"/>
        <end position="54"/>
    </location>
</feature>
<accession>A0A9D4EAL7</accession>
<dbReference type="AlphaFoldDB" id="A0A9D4EAL7"/>
<proteinExistence type="predicted"/>
<comment type="caution">
    <text evidence="2">The sequence shown here is derived from an EMBL/GenBank/DDBJ whole genome shotgun (WGS) entry which is preliminary data.</text>
</comment>
<protein>
    <submittedName>
        <fullName evidence="2">Uncharacterized protein</fullName>
    </submittedName>
</protein>
<keyword evidence="4" id="KW-1185">Reference proteome</keyword>
<feature type="region of interest" description="Disordered" evidence="1">
    <location>
        <begin position="1"/>
        <end position="86"/>
    </location>
</feature>
<dbReference type="EMBL" id="JAIWYP010000009">
    <property type="protein sequence ID" value="KAH3774855.1"/>
    <property type="molecule type" value="Genomic_DNA"/>
</dbReference>
<gene>
    <name evidence="2" type="ORF">DPMN_176248</name>
    <name evidence="3" type="ORF">DPMN_176420</name>
</gene>
<evidence type="ECO:0000313" key="3">
    <source>
        <dbReference type="EMBL" id="KAH3775024.1"/>
    </source>
</evidence>
<name>A0A9D4EAL7_DREPO</name>
<feature type="compositionally biased region" description="Basic residues" evidence="1">
    <location>
        <begin position="76"/>
        <end position="86"/>
    </location>
</feature>
<reference evidence="2" key="1">
    <citation type="journal article" date="2019" name="bioRxiv">
        <title>The Genome of the Zebra Mussel, Dreissena polymorpha: A Resource for Invasive Species Research.</title>
        <authorList>
            <person name="McCartney M.A."/>
            <person name="Auch B."/>
            <person name="Kono T."/>
            <person name="Mallez S."/>
            <person name="Zhang Y."/>
            <person name="Obille A."/>
            <person name="Becker A."/>
            <person name="Abrahante J.E."/>
            <person name="Garbe J."/>
            <person name="Badalamenti J.P."/>
            <person name="Herman A."/>
            <person name="Mangelson H."/>
            <person name="Liachko I."/>
            <person name="Sullivan S."/>
            <person name="Sone E.D."/>
            <person name="Koren S."/>
            <person name="Silverstein K.A.T."/>
            <person name="Beckman K.B."/>
            <person name="Gohl D.M."/>
        </authorList>
    </citation>
    <scope>NUCLEOTIDE SEQUENCE</scope>
    <source>
        <strain evidence="2">Duluth1</strain>
        <tissue evidence="2">Whole animal</tissue>
    </source>
</reference>
<reference evidence="2" key="2">
    <citation type="submission" date="2020-11" db="EMBL/GenBank/DDBJ databases">
        <authorList>
            <person name="McCartney M.A."/>
            <person name="Auch B."/>
            <person name="Kono T."/>
            <person name="Mallez S."/>
            <person name="Becker A."/>
            <person name="Gohl D.M."/>
            <person name="Silverstein K.A.T."/>
            <person name="Koren S."/>
            <person name="Bechman K.B."/>
            <person name="Herman A."/>
            <person name="Abrahante J.E."/>
            <person name="Garbe J."/>
        </authorList>
    </citation>
    <scope>NUCLEOTIDE SEQUENCE</scope>
    <source>
        <strain evidence="2">Duluth1</strain>
        <tissue evidence="2">Whole animal</tissue>
    </source>
</reference>
<evidence type="ECO:0000313" key="2">
    <source>
        <dbReference type="EMBL" id="KAH3774855.1"/>
    </source>
</evidence>
<evidence type="ECO:0000256" key="1">
    <source>
        <dbReference type="SAM" id="MobiDB-lite"/>
    </source>
</evidence>
<dbReference type="EMBL" id="JAIWYP010000009">
    <property type="protein sequence ID" value="KAH3775024.1"/>
    <property type="molecule type" value="Genomic_DNA"/>
</dbReference>
<sequence>MHEASLQVPIHPGVSQYSTRQNPLDKITDRPDSSESGISVSSATTKEKSEKTNEKSALGSVLRTARLTNGLESPRTPRHVSVHGIE</sequence>
<organism evidence="2 4">
    <name type="scientific">Dreissena polymorpha</name>
    <name type="common">Zebra mussel</name>
    <name type="synonym">Mytilus polymorpha</name>
    <dbReference type="NCBI Taxonomy" id="45954"/>
    <lineage>
        <taxon>Eukaryota</taxon>
        <taxon>Metazoa</taxon>
        <taxon>Spiralia</taxon>
        <taxon>Lophotrochozoa</taxon>
        <taxon>Mollusca</taxon>
        <taxon>Bivalvia</taxon>
        <taxon>Autobranchia</taxon>
        <taxon>Heteroconchia</taxon>
        <taxon>Euheterodonta</taxon>
        <taxon>Imparidentia</taxon>
        <taxon>Neoheterodontei</taxon>
        <taxon>Myida</taxon>
        <taxon>Dreissenoidea</taxon>
        <taxon>Dreissenidae</taxon>
        <taxon>Dreissena</taxon>
    </lineage>
</organism>